<feature type="region of interest" description="Disordered" evidence="1">
    <location>
        <begin position="52"/>
        <end position="127"/>
    </location>
</feature>
<dbReference type="Proteomes" id="UP000315995">
    <property type="component" value="Chromosome"/>
</dbReference>
<feature type="compositionally biased region" description="Low complexity" evidence="1">
    <location>
        <begin position="114"/>
        <end position="127"/>
    </location>
</feature>
<gene>
    <name evidence="3" type="ORF">FIV42_21325</name>
</gene>
<feature type="transmembrane region" description="Helical" evidence="2">
    <location>
        <begin position="138"/>
        <end position="155"/>
    </location>
</feature>
<evidence type="ECO:0000256" key="1">
    <source>
        <dbReference type="SAM" id="MobiDB-lite"/>
    </source>
</evidence>
<evidence type="ECO:0000256" key="2">
    <source>
        <dbReference type="SAM" id="Phobius"/>
    </source>
</evidence>
<reference evidence="3 4" key="1">
    <citation type="submission" date="2019-06" db="EMBL/GenBank/DDBJ databases">
        <title>Persicimonas caeni gen. nov., sp. nov., a predatory bacterium isolated from solar saltern.</title>
        <authorList>
            <person name="Wang S."/>
        </authorList>
    </citation>
    <scope>NUCLEOTIDE SEQUENCE [LARGE SCALE GENOMIC DNA]</scope>
    <source>
        <strain evidence="3 4">YN101</strain>
    </source>
</reference>
<keyword evidence="2" id="KW-0472">Membrane</keyword>
<keyword evidence="4" id="KW-1185">Reference proteome</keyword>
<name>A0A4Y6PY68_PERCE</name>
<dbReference type="EMBL" id="CP041186">
    <property type="protein sequence ID" value="QDG53193.1"/>
    <property type="molecule type" value="Genomic_DNA"/>
</dbReference>
<evidence type="ECO:0000313" key="4">
    <source>
        <dbReference type="Proteomes" id="UP000315995"/>
    </source>
</evidence>
<sequence>MRRLGRSLKQQRGATATETIILVVLVAMVVLASIKVLRDNLGNKVDEANTHVSAVSIDREDPDEKRRRQKAKEMAQEGGEAGAGGSSEAGAKGQGSGGSQGGGAAVAGPDDEAGGSAVASADGQAAAPEGGCGGFNPFIIPIALGLMGLLGYVVMKTKKG</sequence>
<accession>A0A4Y6PY68</accession>
<feature type="transmembrane region" description="Helical" evidence="2">
    <location>
        <begin position="20"/>
        <end position="37"/>
    </location>
</feature>
<keyword evidence="2" id="KW-0812">Transmembrane</keyword>
<feature type="compositionally biased region" description="Gly residues" evidence="1">
    <location>
        <begin position="79"/>
        <end position="105"/>
    </location>
</feature>
<dbReference type="RefSeq" id="WP_141199654.1">
    <property type="nucleotide sequence ID" value="NZ_CP041186.1"/>
</dbReference>
<proteinExistence type="predicted"/>
<dbReference type="AlphaFoldDB" id="A0A4Y6PY68"/>
<evidence type="ECO:0000313" key="3">
    <source>
        <dbReference type="EMBL" id="QDG53193.1"/>
    </source>
</evidence>
<dbReference type="OrthoDB" id="10018539at2"/>
<feature type="compositionally biased region" description="Basic and acidic residues" evidence="1">
    <location>
        <begin position="57"/>
        <end position="75"/>
    </location>
</feature>
<protein>
    <submittedName>
        <fullName evidence="3">Uncharacterized protein</fullName>
    </submittedName>
</protein>
<accession>A0A5B8Y8U3</accession>
<keyword evidence="2" id="KW-1133">Transmembrane helix</keyword>
<organism evidence="3 4">
    <name type="scientific">Persicimonas caeni</name>
    <dbReference type="NCBI Taxonomy" id="2292766"/>
    <lineage>
        <taxon>Bacteria</taxon>
        <taxon>Deltaproteobacteria</taxon>
        <taxon>Bradymonadales</taxon>
        <taxon>Bradymonadaceae</taxon>
        <taxon>Persicimonas</taxon>
    </lineage>
</organism>